<dbReference type="InterPro" id="IPR012337">
    <property type="entry name" value="RNaseH-like_sf"/>
</dbReference>
<name>A0A6G0U447_APHGL</name>
<dbReference type="InterPro" id="IPR007021">
    <property type="entry name" value="DUF659"/>
</dbReference>
<dbReference type="Pfam" id="PF04937">
    <property type="entry name" value="DUF659"/>
    <property type="match status" value="1"/>
</dbReference>
<evidence type="ECO:0000313" key="2">
    <source>
        <dbReference type="EMBL" id="KAE9543713.1"/>
    </source>
</evidence>
<evidence type="ECO:0000313" key="3">
    <source>
        <dbReference type="Proteomes" id="UP000475862"/>
    </source>
</evidence>
<reference evidence="2 3" key="1">
    <citation type="submission" date="2019-08" db="EMBL/GenBank/DDBJ databases">
        <title>The genome of the soybean aphid Biotype 1, its phylome, world population structure and adaptation to the North American continent.</title>
        <authorList>
            <person name="Giordano R."/>
            <person name="Donthu R.K."/>
            <person name="Hernandez A.G."/>
            <person name="Wright C.L."/>
            <person name="Zimin A.V."/>
        </authorList>
    </citation>
    <scope>NUCLEOTIDE SEQUENCE [LARGE SCALE GENOMIC DNA]</scope>
    <source>
        <tissue evidence="2">Whole aphids</tissue>
    </source>
</reference>
<dbReference type="AlphaFoldDB" id="A0A6G0U447"/>
<protein>
    <recommendedName>
        <fullName evidence="1">DUF659 domain-containing protein</fullName>
    </recommendedName>
</protein>
<dbReference type="EMBL" id="VYZN01000007">
    <property type="protein sequence ID" value="KAE9543713.1"/>
    <property type="molecule type" value="Genomic_DNA"/>
</dbReference>
<accession>A0A6G0U447</accession>
<dbReference type="SUPFAM" id="SSF53098">
    <property type="entry name" value="Ribonuclease H-like"/>
    <property type="match status" value="1"/>
</dbReference>
<evidence type="ECO:0000259" key="1">
    <source>
        <dbReference type="Pfam" id="PF04937"/>
    </source>
</evidence>
<keyword evidence="3" id="KW-1185">Reference proteome</keyword>
<feature type="domain" description="DUF659" evidence="1">
    <location>
        <begin position="65"/>
        <end position="189"/>
    </location>
</feature>
<gene>
    <name evidence="2" type="ORF">AGLY_002109</name>
</gene>
<organism evidence="2 3">
    <name type="scientific">Aphis glycines</name>
    <name type="common">Soybean aphid</name>
    <dbReference type="NCBI Taxonomy" id="307491"/>
    <lineage>
        <taxon>Eukaryota</taxon>
        <taxon>Metazoa</taxon>
        <taxon>Ecdysozoa</taxon>
        <taxon>Arthropoda</taxon>
        <taxon>Hexapoda</taxon>
        <taxon>Insecta</taxon>
        <taxon>Pterygota</taxon>
        <taxon>Neoptera</taxon>
        <taxon>Paraneoptera</taxon>
        <taxon>Hemiptera</taxon>
        <taxon>Sternorrhyncha</taxon>
        <taxon>Aphidomorpha</taxon>
        <taxon>Aphidoidea</taxon>
        <taxon>Aphididae</taxon>
        <taxon>Aphidini</taxon>
        <taxon>Aphis</taxon>
        <taxon>Aphis</taxon>
    </lineage>
</organism>
<dbReference type="Proteomes" id="UP000475862">
    <property type="component" value="Unassembled WGS sequence"/>
</dbReference>
<sequence>MPKVKISYLDRLRGYVREYGSDVFSTDGQILFCKIYEVKVAADKKFTITQHKSRDKHKQGLQRKITDETTDVEGRYVANVIVGTLEVDTPGKVFLLNSDVLEKANHSTIAKLFDKSLLILWPTGIKHDMVLLFLSDAAPYMVKAGQSLSSLYSKMIHVTCLAHDLNRVSEEIRGQFSEVDQFISNAKKIFLKAPSRVDTFKTMAPGIPLPPQPIVTRWGTWLTAALYYCEHFPIIQAIINQFDKEDAILICKMSKITK</sequence>
<dbReference type="OrthoDB" id="6618694at2759"/>
<proteinExistence type="predicted"/>
<comment type="caution">
    <text evidence="2">The sequence shown here is derived from an EMBL/GenBank/DDBJ whole genome shotgun (WGS) entry which is preliminary data.</text>
</comment>